<dbReference type="EMBL" id="JAWDGP010004277">
    <property type="protein sequence ID" value="KAK3765831.1"/>
    <property type="molecule type" value="Genomic_DNA"/>
</dbReference>
<protein>
    <submittedName>
        <fullName evidence="2">Uncharacterized protein</fullName>
    </submittedName>
</protein>
<name>A0AAE0ZBG0_9GAST</name>
<feature type="compositionally biased region" description="Polar residues" evidence="1">
    <location>
        <begin position="1"/>
        <end position="16"/>
    </location>
</feature>
<proteinExistence type="predicted"/>
<evidence type="ECO:0000256" key="1">
    <source>
        <dbReference type="SAM" id="MobiDB-lite"/>
    </source>
</evidence>
<dbReference type="AlphaFoldDB" id="A0AAE0ZBG0"/>
<accession>A0AAE0ZBG0</accession>
<evidence type="ECO:0000313" key="3">
    <source>
        <dbReference type="Proteomes" id="UP001283361"/>
    </source>
</evidence>
<organism evidence="2 3">
    <name type="scientific">Elysia crispata</name>
    <name type="common">lettuce slug</name>
    <dbReference type="NCBI Taxonomy" id="231223"/>
    <lineage>
        <taxon>Eukaryota</taxon>
        <taxon>Metazoa</taxon>
        <taxon>Spiralia</taxon>
        <taxon>Lophotrochozoa</taxon>
        <taxon>Mollusca</taxon>
        <taxon>Gastropoda</taxon>
        <taxon>Heterobranchia</taxon>
        <taxon>Euthyneura</taxon>
        <taxon>Panpulmonata</taxon>
        <taxon>Sacoglossa</taxon>
        <taxon>Placobranchoidea</taxon>
        <taxon>Plakobranchidae</taxon>
        <taxon>Elysia</taxon>
    </lineage>
</organism>
<sequence length="73" mass="8075">MQVTQKGRLTSVSVKTKPSALDPLGKKNDTKSKRKVFGQEDMDREDIDLLPDVAAAEKIINPAVYEAGAFQER</sequence>
<keyword evidence="3" id="KW-1185">Reference proteome</keyword>
<dbReference type="Proteomes" id="UP001283361">
    <property type="component" value="Unassembled WGS sequence"/>
</dbReference>
<comment type="caution">
    <text evidence="2">The sequence shown here is derived from an EMBL/GenBank/DDBJ whole genome shotgun (WGS) entry which is preliminary data.</text>
</comment>
<evidence type="ECO:0000313" key="2">
    <source>
        <dbReference type="EMBL" id="KAK3765831.1"/>
    </source>
</evidence>
<reference evidence="2" key="1">
    <citation type="journal article" date="2023" name="G3 (Bethesda)">
        <title>A reference genome for the long-term kleptoplast-retaining sea slug Elysia crispata morphotype clarki.</title>
        <authorList>
            <person name="Eastman K.E."/>
            <person name="Pendleton A.L."/>
            <person name="Shaikh M.A."/>
            <person name="Suttiyut T."/>
            <person name="Ogas R."/>
            <person name="Tomko P."/>
            <person name="Gavelis G."/>
            <person name="Widhalm J.R."/>
            <person name="Wisecaver J.H."/>
        </authorList>
    </citation>
    <scope>NUCLEOTIDE SEQUENCE</scope>
    <source>
        <strain evidence="2">ECLA1</strain>
    </source>
</reference>
<gene>
    <name evidence="2" type="ORF">RRG08_026299</name>
</gene>
<feature type="region of interest" description="Disordered" evidence="1">
    <location>
        <begin position="1"/>
        <end position="39"/>
    </location>
</feature>